<proteinExistence type="predicted"/>
<gene>
    <name evidence="1" type="ORF">RPERSI_LOCUS1814</name>
</gene>
<name>A0ACA9L0L6_9GLOM</name>
<sequence>PKWLRLITPIASSKSSFAAKLRGDSLSQKPFKPSELAKKWERIPEGLRTTIPPVAKGKNTNLIEIKNLPYTVIPQDIKILAGDTSKNVSSISEIAFLRNNYFQLTGSVMVRFHTEKDAERFMTKNSMTSFCGHKLDIVTHSKAYVFQRKLPQYLRREPGNCIIVSGFPVNIAIDSIKETLVSDYPGISNTLCEQFIPLQIPGIAPMSSKWLLVFKSKQEAYRMVRKLHNTYFRGDQNGKKYQLKARVFY</sequence>
<dbReference type="Proteomes" id="UP000789920">
    <property type="component" value="Unassembled WGS sequence"/>
</dbReference>
<evidence type="ECO:0000313" key="1">
    <source>
        <dbReference type="EMBL" id="CAG8500847.1"/>
    </source>
</evidence>
<dbReference type="EMBL" id="CAJVQC010001813">
    <property type="protein sequence ID" value="CAG8500847.1"/>
    <property type="molecule type" value="Genomic_DNA"/>
</dbReference>
<organism evidence="1 2">
    <name type="scientific">Racocetra persica</name>
    <dbReference type="NCBI Taxonomy" id="160502"/>
    <lineage>
        <taxon>Eukaryota</taxon>
        <taxon>Fungi</taxon>
        <taxon>Fungi incertae sedis</taxon>
        <taxon>Mucoromycota</taxon>
        <taxon>Glomeromycotina</taxon>
        <taxon>Glomeromycetes</taxon>
        <taxon>Diversisporales</taxon>
        <taxon>Gigasporaceae</taxon>
        <taxon>Racocetra</taxon>
    </lineage>
</organism>
<accession>A0ACA9L0L6</accession>
<protein>
    <submittedName>
        <fullName evidence="1">135_t:CDS:1</fullName>
    </submittedName>
</protein>
<feature type="non-terminal residue" evidence="1">
    <location>
        <position position="1"/>
    </location>
</feature>
<comment type="caution">
    <text evidence="1">The sequence shown here is derived from an EMBL/GenBank/DDBJ whole genome shotgun (WGS) entry which is preliminary data.</text>
</comment>
<reference evidence="1" key="1">
    <citation type="submission" date="2021-06" db="EMBL/GenBank/DDBJ databases">
        <authorList>
            <person name="Kallberg Y."/>
            <person name="Tangrot J."/>
            <person name="Rosling A."/>
        </authorList>
    </citation>
    <scope>NUCLEOTIDE SEQUENCE</scope>
    <source>
        <strain evidence="1">MA461A</strain>
    </source>
</reference>
<keyword evidence="2" id="KW-1185">Reference proteome</keyword>
<evidence type="ECO:0000313" key="2">
    <source>
        <dbReference type="Proteomes" id="UP000789920"/>
    </source>
</evidence>